<dbReference type="RefSeq" id="WP_377338526.1">
    <property type="nucleotide sequence ID" value="NZ_JBHLUE010000009.1"/>
</dbReference>
<keyword evidence="5" id="KW-0046">Antibiotic resistance</keyword>
<keyword evidence="6" id="KW-1003">Cell membrane</keyword>
<protein>
    <recommendedName>
        <fullName evidence="6">Transport permease protein</fullName>
    </recommendedName>
</protein>
<sequence>MPGAGGPPPRLPSTLLLGLHRGVIELKTFTREWDAVVFSFALPIVTLALLGSLFSGSYPGSDVTAAQYLAPSMISAGVAATTFVNLGGGIATDRDDGTLRRLRAVPMPATAYFVGKIMQAAVVSAAEAALLLTVGMVLFGVRLPVDARHWLTLGWVFLLGATACAMLGIAVTGLIRSARSAAAVTQLPYLVSSFVSGIYVTPVGALPQPLLVLGSIFPLKWMAQGFRSALLPDTILGAEAVPRWEHGRIAVILTAWCIGGLLLCLTTFRWRGRRDR</sequence>
<evidence type="ECO:0000256" key="6">
    <source>
        <dbReference type="RuleBase" id="RU361157"/>
    </source>
</evidence>
<name>A0ABV6NVX8_9ACTN</name>
<proteinExistence type="inferred from homology"/>
<evidence type="ECO:0000259" key="7">
    <source>
        <dbReference type="PROSITE" id="PS51012"/>
    </source>
</evidence>
<dbReference type="InterPro" id="IPR051784">
    <property type="entry name" value="Nod_factor_ABC_transporter"/>
</dbReference>
<gene>
    <name evidence="8" type="ORF">ACFFHU_12395</name>
</gene>
<feature type="transmembrane region" description="Helical" evidence="6">
    <location>
        <begin position="68"/>
        <end position="92"/>
    </location>
</feature>
<dbReference type="Proteomes" id="UP001589894">
    <property type="component" value="Unassembled WGS sequence"/>
</dbReference>
<feature type="transmembrane region" description="Helical" evidence="6">
    <location>
        <begin position="153"/>
        <end position="175"/>
    </location>
</feature>
<dbReference type="InterPro" id="IPR000412">
    <property type="entry name" value="ABC_2_transport"/>
</dbReference>
<keyword evidence="3 6" id="KW-1133">Transmembrane helix</keyword>
<comment type="caution">
    <text evidence="6">Lacks conserved residue(s) required for the propagation of feature annotation.</text>
</comment>
<evidence type="ECO:0000313" key="8">
    <source>
        <dbReference type="EMBL" id="MFC0564931.1"/>
    </source>
</evidence>
<feature type="transmembrane region" description="Helical" evidence="6">
    <location>
        <begin position="113"/>
        <end position="141"/>
    </location>
</feature>
<keyword evidence="6" id="KW-0813">Transport</keyword>
<keyword evidence="4 6" id="KW-0472">Membrane</keyword>
<comment type="similarity">
    <text evidence="6">Belongs to the ABC-2 integral membrane protein family.</text>
</comment>
<evidence type="ECO:0000256" key="5">
    <source>
        <dbReference type="ARBA" id="ARBA00023251"/>
    </source>
</evidence>
<evidence type="ECO:0000256" key="2">
    <source>
        <dbReference type="ARBA" id="ARBA00022692"/>
    </source>
</evidence>
<comment type="subcellular location">
    <subcellularLocation>
        <location evidence="6">Cell membrane</location>
        <topology evidence="6">Multi-pass membrane protein</topology>
    </subcellularLocation>
    <subcellularLocation>
        <location evidence="1">Membrane</location>
        <topology evidence="1">Multi-pass membrane protein</topology>
    </subcellularLocation>
</comment>
<dbReference type="InterPro" id="IPR047817">
    <property type="entry name" value="ABC2_TM_bact-type"/>
</dbReference>
<feature type="transmembrane region" description="Helical" evidence="6">
    <location>
        <begin position="35"/>
        <end position="56"/>
    </location>
</feature>
<evidence type="ECO:0000313" key="9">
    <source>
        <dbReference type="Proteomes" id="UP001589894"/>
    </source>
</evidence>
<dbReference type="PANTHER" id="PTHR43229:SF2">
    <property type="entry name" value="NODULATION PROTEIN J"/>
    <property type="match status" value="1"/>
</dbReference>
<comment type="caution">
    <text evidence="8">The sequence shown here is derived from an EMBL/GenBank/DDBJ whole genome shotgun (WGS) entry which is preliminary data.</text>
</comment>
<reference evidence="8 9" key="1">
    <citation type="submission" date="2024-09" db="EMBL/GenBank/DDBJ databases">
        <authorList>
            <person name="Sun Q."/>
            <person name="Mori K."/>
        </authorList>
    </citation>
    <scope>NUCLEOTIDE SEQUENCE [LARGE SCALE GENOMIC DNA]</scope>
    <source>
        <strain evidence="8 9">TBRC 2205</strain>
    </source>
</reference>
<dbReference type="PROSITE" id="PS51012">
    <property type="entry name" value="ABC_TM2"/>
    <property type="match status" value="1"/>
</dbReference>
<organism evidence="8 9">
    <name type="scientific">Plantactinospora siamensis</name>
    <dbReference type="NCBI Taxonomy" id="555372"/>
    <lineage>
        <taxon>Bacteria</taxon>
        <taxon>Bacillati</taxon>
        <taxon>Actinomycetota</taxon>
        <taxon>Actinomycetes</taxon>
        <taxon>Micromonosporales</taxon>
        <taxon>Micromonosporaceae</taxon>
        <taxon>Plantactinospora</taxon>
    </lineage>
</organism>
<keyword evidence="9" id="KW-1185">Reference proteome</keyword>
<evidence type="ECO:0000256" key="1">
    <source>
        <dbReference type="ARBA" id="ARBA00004141"/>
    </source>
</evidence>
<dbReference type="PIRSF" id="PIRSF006648">
    <property type="entry name" value="DrrB"/>
    <property type="match status" value="1"/>
</dbReference>
<evidence type="ECO:0000256" key="3">
    <source>
        <dbReference type="ARBA" id="ARBA00022989"/>
    </source>
</evidence>
<feature type="domain" description="ABC transmembrane type-2" evidence="7">
    <location>
        <begin position="34"/>
        <end position="271"/>
    </location>
</feature>
<dbReference type="PANTHER" id="PTHR43229">
    <property type="entry name" value="NODULATION PROTEIN J"/>
    <property type="match status" value="1"/>
</dbReference>
<feature type="transmembrane region" description="Helical" evidence="6">
    <location>
        <begin position="249"/>
        <end position="268"/>
    </location>
</feature>
<accession>A0ABV6NVX8</accession>
<evidence type="ECO:0000256" key="4">
    <source>
        <dbReference type="ARBA" id="ARBA00023136"/>
    </source>
</evidence>
<keyword evidence="2 6" id="KW-0812">Transmembrane</keyword>
<dbReference type="Pfam" id="PF01061">
    <property type="entry name" value="ABC2_membrane"/>
    <property type="match status" value="1"/>
</dbReference>
<dbReference type="InterPro" id="IPR013525">
    <property type="entry name" value="ABC2_TM"/>
</dbReference>
<dbReference type="EMBL" id="JBHLUE010000009">
    <property type="protein sequence ID" value="MFC0564931.1"/>
    <property type="molecule type" value="Genomic_DNA"/>
</dbReference>